<protein>
    <submittedName>
        <fullName evidence="2">Uncharacterized protein DUF4625</fullName>
    </submittedName>
</protein>
<sequence length="153" mass="16362">MKLLKYALMVLFSVGMMSCGGGGGDDPVDEQKPTASINSSATVKAGDNYTVAFSASDDMELESYRVQIAFSNAIGMTVKTYQDFSFDSNSDLTDAEGNTLPSIKGEKSKSVSFPVSTRFGENTVAKKGMYKLTVTLTDASGKTNSAEKDFQIQ</sequence>
<dbReference type="EMBL" id="RAPQ01000008">
    <property type="protein sequence ID" value="RKE03342.1"/>
    <property type="molecule type" value="Genomic_DNA"/>
</dbReference>
<keyword evidence="3" id="KW-1185">Reference proteome</keyword>
<name>A0A419X6K2_9BACT</name>
<evidence type="ECO:0000256" key="1">
    <source>
        <dbReference type="SAM" id="SignalP"/>
    </source>
</evidence>
<reference evidence="2 3" key="1">
    <citation type="submission" date="2018-09" db="EMBL/GenBank/DDBJ databases">
        <title>Genomic Encyclopedia of Archaeal and Bacterial Type Strains, Phase II (KMG-II): from individual species to whole genera.</title>
        <authorList>
            <person name="Goeker M."/>
        </authorList>
    </citation>
    <scope>NUCLEOTIDE SEQUENCE [LARGE SCALE GENOMIC DNA]</scope>
    <source>
        <strain evidence="2 3">DSM 21950</strain>
    </source>
</reference>
<dbReference type="Proteomes" id="UP000284531">
    <property type="component" value="Unassembled WGS sequence"/>
</dbReference>
<feature type="signal peptide" evidence="1">
    <location>
        <begin position="1"/>
        <end position="21"/>
    </location>
</feature>
<dbReference type="RefSeq" id="WP_120238240.1">
    <property type="nucleotide sequence ID" value="NZ_CANNEC010000022.1"/>
</dbReference>
<dbReference type="AlphaFoldDB" id="A0A419X6K2"/>
<evidence type="ECO:0000313" key="2">
    <source>
        <dbReference type="EMBL" id="RKE03342.1"/>
    </source>
</evidence>
<dbReference type="OrthoDB" id="1119594at2"/>
<gene>
    <name evidence="2" type="ORF">BXY64_0339</name>
</gene>
<comment type="caution">
    <text evidence="2">The sequence shown here is derived from an EMBL/GenBank/DDBJ whole genome shotgun (WGS) entry which is preliminary data.</text>
</comment>
<dbReference type="Pfam" id="PF15418">
    <property type="entry name" value="DUF4625"/>
    <property type="match status" value="1"/>
</dbReference>
<organism evidence="2 3">
    <name type="scientific">Marinifilum flexuosum</name>
    <dbReference type="NCBI Taxonomy" id="1117708"/>
    <lineage>
        <taxon>Bacteria</taxon>
        <taxon>Pseudomonadati</taxon>
        <taxon>Bacteroidota</taxon>
        <taxon>Bacteroidia</taxon>
        <taxon>Marinilabiliales</taxon>
        <taxon>Marinifilaceae</taxon>
    </lineage>
</organism>
<proteinExistence type="predicted"/>
<keyword evidence="1" id="KW-0732">Signal</keyword>
<evidence type="ECO:0000313" key="3">
    <source>
        <dbReference type="Proteomes" id="UP000284531"/>
    </source>
</evidence>
<dbReference type="Gene3D" id="2.60.40.4140">
    <property type="match status" value="1"/>
</dbReference>
<accession>A0A419X6K2</accession>
<dbReference type="InterPro" id="IPR027829">
    <property type="entry name" value="DUF4625"/>
</dbReference>
<feature type="chain" id="PRO_5019281554" evidence="1">
    <location>
        <begin position="22"/>
        <end position="153"/>
    </location>
</feature>
<dbReference type="PROSITE" id="PS51257">
    <property type="entry name" value="PROKAR_LIPOPROTEIN"/>
    <property type="match status" value="1"/>
</dbReference>